<reference evidence="3 4" key="1">
    <citation type="submission" date="2023-07" db="EMBL/GenBank/DDBJ databases">
        <title>Genomic Encyclopedia of Type Strains, Phase IV (KMG-IV): sequencing the most valuable type-strain genomes for metagenomic binning, comparative biology and taxonomic classification.</title>
        <authorList>
            <person name="Goeker M."/>
        </authorList>
    </citation>
    <scope>NUCLEOTIDE SEQUENCE [LARGE SCALE GENOMIC DNA]</scope>
    <source>
        <strain evidence="3 4">DSM 9768</strain>
    </source>
</reference>
<name>A0ABT9ZZG0_9BACI</name>
<keyword evidence="1" id="KW-1133">Transmembrane helix</keyword>
<dbReference type="InterPro" id="IPR009936">
    <property type="entry name" value="DUF1468"/>
</dbReference>
<protein>
    <recommendedName>
        <fullName evidence="2">DUF1468 domain-containing protein</fullName>
    </recommendedName>
</protein>
<gene>
    <name evidence="3" type="ORF">J2S74_004048</name>
</gene>
<proteinExistence type="predicted"/>
<keyword evidence="1" id="KW-0812">Transmembrane</keyword>
<feature type="domain" description="DUF1468" evidence="2">
    <location>
        <begin position="5"/>
        <end position="155"/>
    </location>
</feature>
<dbReference type="RefSeq" id="WP_307329065.1">
    <property type="nucleotide sequence ID" value="NZ_JAUSUG010000018.1"/>
</dbReference>
<dbReference type="EMBL" id="JAUSUG010000018">
    <property type="protein sequence ID" value="MDQ0256626.1"/>
    <property type="molecule type" value="Genomic_DNA"/>
</dbReference>
<sequence>MGEILIGIVIIILCIIIYFQSGDFPYFNEVHLNAGSFPKLIAILLAFLSLILVISKVKELLSKRAELEKVDVKVYVKKLIKEYKLVFFTLFSLLGYIFLMQYIGFIVTTILFIIVTGYVIGPKSKKDLLIISLVSVIITFSVYAFFQNVLHVRFPTGVLF</sequence>
<feature type="transmembrane region" description="Helical" evidence="1">
    <location>
        <begin position="82"/>
        <end position="99"/>
    </location>
</feature>
<accession>A0ABT9ZZG0</accession>
<evidence type="ECO:0000259" key="2">
    <source>
        <dbReference type="Pfam" id="PF07331"/>
    </source>
</evidence>
<keyword evidence="1" id="KW-0472">Membrane</keyword>
<feature type="transmembrane region" description="Helical" evidence="1">
    <location>
        <begin position="128"/>
        <end position="146"/>
    </location>
</feature>
<feature type="transmembrane region" description="Helical" evidence="1">
    <location>
        <begin position="5"/>
        <end position="21"/>
    </location>
</feature>
<organism evidence="3 4">
    <name type="scientific">Evansella vedderi</name>
    <dbReference type="NCBI Taxonomy" id="38282"/>
    <lineage>
        <taxon>Bacteria</taxon>
        <taxon>Bacillati</taxon>
        <taxon>Bacillota</taxon>
        <taxon>Bacilli</taxon>
        <taxon>Bacillales</taxon>
        <taxon>Bacillaceae</taxon>
        <taxon>Evansella</taxon>
    </lineage>
</organism>
<dbReference type="Pfam" id="PF07331">
    <property type="entry name" value="TctB"/>
    <property type="match status" value="1"/>
</dbReference>
<comment type="caution">
    <text evidence="3">The sequence shown here is derived from an EMBL/GenBank/DDBJ whole genome shotgun (WGS) entry which is preliminary data.</text>
</comment>
<evidence type="ECO:0000313" key="4">
    <source>
        <dbReference type="Proteomes" id="UP001230005"/>
    </source>
</evidence>
<evidence type="ECO:0000256" key="1">
    <source>
        <dbReference type="SAM" id="Phobius"/>
    </source>
</evidence>
<dbReference type="Proteomes" id="UP001230005">
    <property type="component" value="Unassembled WGS sequence"/>
</dbReference>
<keyword evidence="4" id="KW-1185">Reference proteome</keyword>
<evidence type="ECO:0000313" key="3">
    <source>
        <dbReference type="EMBL" id="MDQ0256626.1"/>
    </source>
</evidence>
<feature type="transmembrane region" description="Helical" evidence="1">
    <location>
        <begin position="105"/>
        <end position="121"/>
    </location>
</feature>
<feature type="transmembrane region" description="Helical" evidence="1">
    <location>
        <begin position="41"/>
        <end position="61"/>
    </location>
</feature>